<evidence type="ECO:0000313" key="3">
    <source>
        <dbReference type="Proteomes" id="UP000693738"/>
    </source>
</evidence>
<dbReference type="Proteomes" id="UP000693738">
    <property type="component" value="Unassembled WGS sequence"/>
</dbReference>
<evidence type="ECO:0000313" key="2">
    <source>
        <dbReference type="EMBL" id="CAG7561305.1"/>
    </source>
</evidence>
<dbReference type="AlphaFoldDB" id="A0A8J2NJS1"/>
<sequence>MRSLTSLFPRFGRPRSTPSMSHLRTAVTGLLILTAFPAWSIAHPSLSPRDNNTMPSPELAQVIPPDSWDSHMHIVDVENYELDPSATYRPTSHSLEQALDFEASVGLQNIVLVQPSIYGLNNSCLLDGLRDLGSERGRGVVAIDPEAYDADELRKWHELGVRGVRLNLQSVGAELNATELEKQLTQYADAVRSLGWVVQVYVPMKMIELLEPIIPKLNVKFCIDHLGQPPLKENQGVDMYDLPGFPSLARLLKDGLTYVKLSAPYRIAAQADYSDLDPLAKEVIRIAGKTHVVFATDWPHTRFEGLDIKPWMEKVVSWCGEDEQLKERLFRGNAEDLWDVKRLPRA</sequence>
<gene>
    <name evidence="2" type="ORF">FEQUK3_LOCUS7024</name>
</gene>
<comment type="caution">
    <text evidence="2">The sequence shown here is derived from an EMBL/GenBank/DDBJ whole genome shotgun (WGS) entry which is preliminary data.</text>
</comment>
<dbReference type="PANTHER" id="PTHR35563">
    <property type="entry name" value="BARREL METAL-DEPENDENT HYDROLASE, PUTATIVE (AFU_ORTHOLOGUE AFUA_1G16240)-RELATED"/>
    <property type="match status" value="1"/>
</dbReference>
<dbReference type="PANTHER" id="PTHR35563:SF2">
    <property type="entry name" value="BARREL METAL-DEPENDENT HYDROLASE, PUTATIVE (AFU_ORTHOLOGUE AFUA_1G16240)-RELATED"/>
    <property type="match status" value="1"/>
</dbReference>
<dbReference type="InterPro" id="IPR006680">
    <property type="entry name" value="Amidohydro-rel"/>
</dbReference>
<dbReference type="EMBL" id="CAJSTJ010000140">
    <property type="protein sequence ID" value="CAG7561305.1"/>
    <property type="molecule type" value="Genomic_DNA"/>
</dbReference>
<proteinExistence type="predicted"/>
<name>A0A8J2NJS1_FUSEQ</name>
<organism evidence="2 3">
    <name type="scientific">Fusarium equiseti</name>
    <name type="common">Fusarium scirpi</name>
    <dbReference type="NCBI Taxonomy" id="61235"/>
    <lineage>
        <taxon>Eukaryota</taxon>
        <taxon>Fungi</taxon>
        <taxon>Dikarya</taxon>
        <taxon>Ascomycota</taxon>
        <taxon>Pezizomycotina</taxon>
        <taxon>Sordariomycetes</taxon>
        <taxon>Hypocreomycetidae</taxon>
        <taxon>Hypocreales</taxon>
        <taxon>Nectriaceae</taxon>
        <taxon>Fusarium</taxon>
        <taxon>Fusarium incarnatum-equiseti species complex</taxon>
    </lineage>
</organism>
<dbReference type="Pfam" id="PF04909">
    <property type="entry name" value="Amidohydro_2"/>
    <property type="match status" value="1"/>
</dbReference>
<reference evidence="2" key="1">
    <citation type="submission" date="2021-05" db="EMBL/GenBank/DDBJ databases">
        <authorList>
            <person name="Khan N."/>
        </authorList>
    </citation>
    <scope>NUCLEOTIDE SEQUENCE</scope>
</reference>
<feature type="domain" description="Amidohydrolase-related" evidence="1">
    <location>
        <begin position="69"/>
        <end position="339"/>
    </location>
</feature>
<dbReference type="GO" id="GO:0016787">
    <property type="term" value="F:hydrolase activity"/>
    <property type="evidence" value="ECO:0007669"/>
    <property type="project" value="InterPro"/>
</dbReference>
<dbReference type="InterPro" id="IPR052358">
    <property type="entry name" value="Aro_Compnd_Degr_Hydrolases"/>
</dbReference>
<accession>A0A8J2NJS1</accession>
<protein>
    <recommendedName>
        <fullName evidence="1">Amidohydrolase-related domain-containing protein</fullName>
    </recommendedName>
</protein>
<evidence type="ECO:0000259" key="1">
    <source>
        <dbReference type="Pfam" id="PF04909"/>
    </source>
</evidence>